<accession>A0A0F8ZKD7</accession>
<proteinExistence type="predicted"/>
<feature type="non-terminal residue" evidence="3">
    <location>
        <position position="1"/>
    </location>
</feature>
<evidence type="ECO:0000259" key="2">
    <source>
        <dbReference type="PROSITE" id="PS51371"/>
    </source>
</evidence>
<dbReference type="PANTHER" id="PTHR43080">
    <property type="entry name" value="CBS DOMAIN-CONTAINING PROTEIN CBSX3, MITOCHONDRIAL"/>
    <property type="match status" value="1"/>
</dbReference>
<dbReference type="EMBL" id="LAZR01050823">
    <property type="protein sequence ID" value="KKK86485.1"/>
    <property type="molecule type" value="Genomic_DNA"/>
</dbReference>
<dbReference type="InterPro" id="IPR051257">
    <property type="entry name" value="Diverse_CBS-Domain"/>
</dbReference>
<comment type="caution">
    <text evidence="3">The sequence shown here is derived from an EMBL/GenBank/DDBJ whole genome shotgun (WGS) entry which is preliminary data.</text>
</comment>
<dbReference type="InterPro" id="IPR046342">
    <property type="entry name" value="CBS_dom_sf"/>
</dbReference>
<dbReference type="Gene3D" id="3.10.580.10">
    <property type="entry name" value="CBS-domain"/>
    <property type="match status" value="2"/>
</dbReference>
<dbReference type="PANTHER" id="PTHR43080:SF2">
    <property type="entry name" value="CBS DOMAIN-CONTAINING PROTEIN"/>
    <property type="match status" value="1"/>
</dbReference>
<feature type="domain" description="CBS" evidence="2">
    <location>
        <begin position="31"/>
        <end position="88"/>
    </location>
</feature>
<dbReference type="SUPFAM" id="SSF54631">
    <property type="entry name" value="CBS-domain pair"/>
    <property type="match status" value="1"/>
</dbReference>
<sequence length="124" mass="13699">PIGILTEKDLSRGIYSLDAKLVTTTTVGDCITKNLIVAKTDKSISYCAKLMEENDIRSIVIVNSDNTLAGLVTKSDIIQAFLIYDDSRIKISDIMTRKVITVRPDDSLYLVESVLFNNKISRGA</sequence>
<name>A0A0F8ZKD7_9ZZZZ</name>
<gene>
    <name evidence="3" type="ORF">LCGC14_2762750</name>
</gene>
<organism evidence="3">
    <name type="scientific">marine sediment metagenome</name>
    <dbReference type="NCBI Taxonomy" id="412755"/>
    <lineage>
        <taxon>unclassified sequences</taxon>
        <taxon>metagenomes</taxon>
        <taxon>ecological metagenomes</taxon>
    </lineage>
</organism>
<evidence type="ECO:0000313" key="3">
    <source>
        <dbReference type="EMBL" id="KKK86485.1"/>
    </source>
</evidence>
<dbReference type="AlphaFoldDB" id="A0A0F8ZKD7"/>
<dbReference type="InterPro" id="IPR000644">
    <property type="entry name" value="CBS_dom"/>
</dbReference>
<protein>
    <recommendedName>
        <fullName evidence="2">CBS domain-containing protein</fullName>
    </recommendedName>
</protein>
<keyword evidence="1" id="KW-0129">CBS domain</keyword>
<dbReference type="SMART" id="SM00116">
    <property type="entry name" value="CBS"/>
    <property type="match status" value="1"/>
</dbReference>
<reference evidence="3" key="1">
    <citation type="journal article" date="2015" name="Nature">
        <title>Complex archaea that bridge the gap between prokaryotes and eukaryotes.</title>
        <authorList>
            <person name="Spang A."/>
            <person name="Saw J.H."/>
            <person name="Jorgensen S.L."/>
            <person name="Zaremba-Niedzwiedzka K."/>
            <person name="Martijn J."/>
            <person name="Lind A.E."/>
            <person name="van Eijk R."/>
            <person name="Schleper C."/>
            <person name="Guy L."/>
            <person name="Ettema T.J."/>
        </authorList>
    </citation>
    <scope>NUCLEOTIDE SEQUENCE</scope>
</reference>
<dbReference type="Pfam" id="PF00571">
    <property type="entry name" value="CBS"/>
    <property type="match status" value="2"/>
</dbReference>
<dbReference type="PROSITE" id="PS51371">
    <property type="entry name" value="CBS"/>
    <property type="match status" value="1"/>
</dbReference>
<evidence type="ECO:0000256" key="1">
    <source>
        <dbReference type="ARBA" id="ARBA00023122"/>
    </source>
</evidence>